<protein>
    <submittedName>
        <fullName evidence="3">Cupin domain-containing protein</fullName>
    </submittedName>
</protein>
<keyword evidence="1" id="KW-0479">Metal-binding</keyword>
<dbReference type="CDD" id="cd02224">
    <property type="entry name" value="cupin_SPO2919-like"/>
    <property type="match status" value="1"/>
</dbReference>
<dbReference type="Pfam" id="PF07883">
    <property type="entry name" value="Cupin_2"/>
    <property type="match status" value="1"/>
</dbReference>
<dbReference type="InterPro" id="IPR014710">
    <property type="entry name" value="RmlC-like_jellyroll"/>
</dbReference>
<dbReference type="Proteomes" id="UP000516134">
    <property type="component" value="Chromosome"/>
</dbReference>
<proteinExistence type="predicted"/>
<keyword evidence="4" id="KW-1185">Reference proteome</keyword>
<dbReference type="InterPro" id="IPR011051">
    <property type="entry name" value="RmlC_Cupin_sf"/>
</dbReference>
<feature type="domain" description="Cupin type-2" evidence="2">
    <location>
        <begin position="57"/>
        <end position="127"/>
    </location>
</feature>
<name>A0ABX6T463_9SPHN</name>
<organism evidence="3 4">
    <name type="scientific">Sphingomonas daechungensis</name>
    <dbReference type="NCBI Taxonomy" id="1176646"/>
    <lineage>
        <taxon>Bacteria</taxon>
        <taxon>Pseudomonadati</taxon>
        <taxon>Pseudomonadota</taxon>
        <taxon>Alphaproteobacteria</taxon>
        <taxon>Sphingomonadales</taxon>
        <taxon>Sphingomonadaceae</taxon>
        <taxon>Sphingomonas</taxon>
    </lineage>
</organism>
<dbReference type="SUPFAM" id="SSF51182">
    <property type="entry name" value="RmlC-like cupins"/>
    <property type="match status" value="1"/>
</dbReference>
<accession>A0ABX6T463</accession>
<sequence>MTFRWRSKGARHAKIDLESIEQVNRTGYPPPFDKELAGRWYRRLAPATGLTDFGVSHVTLKPGAWSSQRHWHNGEDEFVVMLSGEAVLVENEGRTKLRAGDLAAWPKGTGIGHHLINESGEDCSFLAFGGGTNTGGGYSDIDLIFTPEGTYAHKDGMPYPDTKRPA</sequence>
<dbReference type="EMBL" id="CP060780">
    <property type="protein sequence ID" value="QNP44435.1"/>
    <property type="molecule type" value="Genomic_DNA"/>
</dbReference>
<dbReference type="PANTHER" id="PTHR35848">
    <property type="entry name" value="OXALATE-BINDING PROTEIN"/>
    <property type="match status" value="1"/>
</dbReference>
<gene>
    <name evidence="3" type="ORF">H9L15_09105</name>
</gene>
<dbReference type="InterPro" id="IPR051610">
    <property type="entry name" value="GPI/OXD"/>
</dbReference>
<reference evidence="3 4" key="1">
    <citation type="submission" date="2020-08" db="EMBL/GenBank/DDBJ databases">
        <title>Genome sequence of Sphingomonas daechungensis KACC 18115T.</title>
        <authorList>
            <person name="Hyun D.-W."/>
            <person name="Bae J.-W."/>
        </authorList>
    </citation>
    <scope>NUCLEOTIDE SEQUENCE [LARGE SCALE GENOMIC DNA]</scope>
    <source>
        <strain evidence="3 4">KACC 18115</strain>
    </source>
</reference>
<evidence type="ECO:0000313" key="3">
    <source>
        <dbReference type="EMBL" id="QNP44435.1"/>
    </source>
</evidence>
<evidence type="ECO:0000313" key="4">
    <source>
        <dbReference type="Proteomes" id="UP000516134"/>
    </source>
</evidence>
<evidence type="ECO:0000256" key="1">
    <source>
        <dbReference type="ARBA" id="ARBA00022723"/>
    </source>
</evidence>
<dbReference type="Gene3D" id="2.60.120.10">
    <property type="entry name" value="Jelly Rolls"/>
    <property type="match status" value="1"/>
</dbReference>
<dbReference type="PANTHER" id="PTHR35848:SF9">
    <property type="entry name" value="SLL1358 PROTEIN"/>
    <property type="match status" value="1"/>
</dbReference>
<dbReference type="InterPro" id="IPR013096">
    <property type="entry name" value="Cupin_2"/>
</dbReference>
<evidence type="ECO:0000259" key="2">
    <source>
        <dbReference type="Pfam" id="PF07883"/>
    </source>
</evidence>